<organism evidence="6 7">
    <name type="scientific">Candidatus Kapaibacterium thiocyanatum</name>
    <dbReference type="NCBI Taxonomy" id="1895771"/>
    <lineage>
        <taxon>Bacteria</taxon>
        <taxon>Pseudomonadati</taxon>
        <taxon>Candidatus Kapaibacteriota</taxon>
        <taxon>Candidatus Kapaibacteriia</taxon>
        <taxon>Candidatus Kapaibacteriales</taxon>
        <taxon>Candidatus Kapaibacteriaceae</taxon>
        <taxon>Candidatus Kapaibacterium</taxon>
    </lineage>
</organism>
<keyword evidence="3 4" id="KW-0663">Pyridoxal phosphate</keyword>
<evidence type="ECO:0000256" key="1">
    <source>
        <dbReference type="ARBA" id="ARBA00001933"/>
    </source>
</evidence>
<dbReference type="EMBL" id="MKVH01000021">
    <property type="protein sequence ID" value="OJX57636.1"/>
    <property type="molecule type" value="Genomic_DNA"/>
</dbReference>
<dbReference type="Gene3D" id="3.40.640.10">
    <property type="entry name" value="Type I PLP-dependent aspartate aminotransferase-like (Major domain)"/>
    <property type="match status" value="1"/>
</dbReference>
<dbReference type="CDD" id="cd00614">
    <property type="entry name" value="CGS_like"/>
    <property type="match status" value="1"/>
</dbReference>
<dbReference type="NCBIfam" id="NF005871">
    <property type="entry name" value="PRK07811.1"/>
    <property type="match status" value="1"/>
</dbReference>
<comment type="similarity">
    <text evidence="2 5">Belongs to the trans-sulfuration enzymes family.</text>
</comment>
<dbReference type="InterPro" id="IPR015424">
    <property type="entry name" value="PyrdxlP-dep_Trfase"/>
</dbReference>
<dbReference type="PIRSF" id="PIRSF001434">
    <property type="entry name" value="CGS"/>
    <property type="match status" value="1"/>
</dbReference>
<dbReference type="PANTHER" id="PTHR11808">
    <property type="entry name" value="TRANS-SULFURATION ENZYME FAMILY MEMBER"/>
    <property type="match status" value="1"/>
</dbReference>
<evidence type="ECO:0000256" key="3">
    <source>
        <dbReference type="ARBA" id="ARBA00022898"/>
    </source>
</evidence>
<dbReference type="Gene3D" id="3.90.1150.10">
    <property type="entry name" value="Aspartate Aminotransferase, domain 1"/>
    <property type="match status" value="1"/>
</dbReference>
<dbReference type="AlphaFoldDB" id="A0A1M3KYS2"/>
<dbReference type="GO" id="GO:0005737">
    <property type="term" value="C:cytoplasm"/>
    <property type="evidence" value="ECO:0007669"/>
    <property type="project" value="TreeGrafter"/>
</dbReference>
<evidence type="ECO:0000256" key="2">
    <source>
        <dbReference type="ARBA" id="ARBA00009077"/>
    </source>
</evidence>
<dbReference type="FunFam" id="3.90.1150.10:FF:000008">
    <property type="entry name" value="Cystathionine gamma-synthase"/>
    <property type="match status" value="1"/>
</dbReference>
<dbReference type="PANTHER" id="PTHR11808:SF15">
    <property type="entry name" value="CYSTATHIONINE GAMMA-LYASE"/>
    <property type="match status" value="1"/>
</dbReference>
<dbReference type="Pfam" id="PF01053">
    <property type="entry name" value="Cys_Met_Meta_PP"/>
    <property type="match status" value="1"/>
</dbReference>
<dbReference type="PROSITE" id="PS00868">
    <property type="entry name" value="CYS_MET_METAB_PP"/>
    <property type="match status" value="1"/>
</dbReference>
<protein>
    <submittedName>
        <fullName evidence="6">Cystathionine gamma-synthase</fullName>
    </submittedName>
</protein>
<dbReference type="InterPro" id="IPR054542">
    <property type="entry name" value="Cys_met_metab_PP"/>
</dbReference>
<comment type="caution">
    <text evidence="6">The sequence shown here is derived from an EMBL/GenBank/DDBJ whole genome shotgun (WGS) entry which is preliminary data.</text>
</comment>
<name>A0A1M3KYS2_9BACT</name>
<reference evidence="6 7" key="1">
    <citation type="submission" date="2016-09" db="EMBL/GenBank/DDBJ databases">
        <title>Genome-resolved meta-omics ties microbial dynamics to process performance in biotechnology for thiocyanate degradation.</title>
        <authorList>
            <person name="Kantor R.S."/>
            <person name="Huddy R.J."/>
            <person name="Iyer R."/>
            <person name="Thomas B.C."/>
            <person name="Brown C.T."/>
            <person name="Anantharaman K."/>
            <person name="Tringe S."/>
            <person name="Hettich R.L."/>
            <person name="Harrison S.T."/>
            <person name="Banfield J.F."/>
        </authorList>
    </citation>
    <scope>NUCLEOTIDE SEQUENCE [LARGE SCALE GENOMIC DNA]</scope>
    <source>
        <strain evidence="6">59-99</strain>
    </source>
</reference>
<dbReference type="GO" id="GO:0019346">
    <property type="term" value="P:transsulfuration"/>
    <property type="evidence" value="ECO:0007669"/>
    <property type="project" value="InterPro"/>
</dbReference>
<gene>
    <name evidence="6" type="ORF">BGO89_06600</name>
</gene>
<dbReference type="InterPro" id="IPR000277">
    <property type="entry name" value="Cys/Met-Metab_PyrdxlP-dep_enz"/>
</dbReference>
<proteinExistence type="inferred from homology"/>
<feature type="modified residue" description="N6-(pyridoxal phosphate)lysine" evidence="4">
    <location>
        <position position="195"/>
    </location>
</feature>
<dbReference type="Proteomes" id="UP000184233">
    <property type="component" value="Unassembled WGS sequence"/>
</dbReference>
<dbReference type="InterPro" id="IPR015422">
    <property type="entry name" value="PyrdxlP-dep_Trfase_small"/>
</dbReference>
<dbReference type="SUPFAM" id="SSF53383">
    <property type="entry name" value="PLP-dependent transferases"/>
    <property type="match status" value="1"/>
</dbReference>
<dbReference type="InterPro" id="IPR015421">
    <property type="entry name" value="PyrdxlP-dep_Trfase_major"/>
</dbReference>
<dbReference type="FunFam" id="3.40.640.10:FF:000009">
    <property type="entry name" value="Cystathionine gamma-synthase homolog"/>
    <property type="match status" value="1"/>
</dbReference>
<dbReference type="GO" id="GO:0003962">
    <property type="term" value="F:cystathionine gamma-synthase activity"/>
    <property type="evidence" value="ECO:0007669"/>
    <property type="project" value="TreeGrafter"/>
</dbReference>
<sequence>MNFSTKAIHIGQEPDELTGAVTVPLYQTSTYAQEEIGRHKGYEYARTHNLTRSRWETCLAALEDGIAAFAFGSGTAAVDTVMRMLSSGDHVIMAEDMYGGTYRLASRILERFGITFTYVDMRTLANIEAAIRPNTKMIYTETPTNPMMTITDLRGVSAIAKKCGAMMVVDNTFASPYFQRPLTLGADVVVHSATKYLGGHSDLVHGIVATNDSAIAEQLKFLQNAVGAVPGPMECWLCLRSVKTLAIRMEQHARNAQRVAEYLEHHPAVKAIHYPGLPSHPQHELAKAQMSGFGGMISIELGSLEKAVAVTKALRLFTLAESLGGVESLVCHPVSMTHGSVPVAQREKLGITPGLIRLSVGIEDAHDLLEDLKQALA</sequence>
<accession>A0A1M3KYS2</accession>
<comment type="cofactor">
    <cofactor evidence="1 5">
        <name>pyridoxal 5'-phosphate</name>
        <dbReference type="ChEBI" id="CHEBI:597326"/>
    </cofactor>
</comment>
<evidence type="ECO:0000313" key="7">
    <source>
        <dbReference type="Proteomes" id="UP000184233"/>
    </source>
</evidence>
<dbReference type="STRING" id="1895771.BGO89_06600"/>
<dbReference type="GO" id="GO:0019343">
    <property type="term" value="P:cysteine biosynthetic process via cystathionine"/>
    <property type="evidence" value="ECO:0007669"/>
    <property type="project" value="TreeGrafter"/>
</dbReference>
<dbReference type="GO" id="GO:0004123">
    <property type="term" value="F:cystathionine gamma-lyase activity"/>
    <property type="evidence" value="ECO:0007669"/>
    <property type="project" value="TreeGrafter"/>
</dbReference>
<dbReference type="GO" id="GO:0030170">
    <property type="term" value="F:pyridoxal phosphate binding"/>
    <property type="evidence" value="ECO:0007669"/>
    <property type="project" value="InterPro"/>
</dbReference>
<evidence type="ECO:0000256" key="4">
    <source>
        <dbReference type="PIRSR" id="PIRSR001434-2"/>
    </source>
</evidence>
<evidence type="ECO:0000256" key="5">
    <source>
        <dbReference type="RuleBase" id="RU362118"/>
    </source>
</evidence>
<evidence type="ECO:0000313" key="6">
    <source>
        <dbReference type="EMBL" id="OJX57636.1"/>
    </source>
</evidence>